<dbReference type="AlphaFoldDB" id="M3XU59"/>
<evidence type="ECO:0000313" key="2">
    <source>
        <dbReference type="Ensembl" id="ENSMPUP00000002609.1"/>
    </source>
</evidence>
<dbReference type="EMBL" id="AEYP01037581">
    <property type="status" value="NOT_ANNOTATED_CDS"/>
    <property type="molecule type" value="Genomic_DNA"/>
</dbReference>
<dbReference type="HOGENOM" id="CLU_577404_0_0_1"/>
<feature type="region of interest" description="Disordered" evidence="1">
    <location>
        <begin position="233"/>
        <end position="350"/>
    </location>
</feature>
<protein>
    <submittedName>
        <fullName evidence="2">Uncharacterized protein</fullName>
    </submittedName>
</protein>
<name>M3XU59_MUSPF</name>
<evidence type="ECO:0000256" key="1">
    <source>
        <dbReference type="SAM" id="MobiDB-lite"/>
    </source>
</evidence>
<organism evidence="2">
    <name type="scientific">Mustela putorius furo</name>
    <name type="common">European domestic ferret</name>
    <name type="synonym">Mustela furo</name>
    <dbReference type="NCBI Taxonomy" id="9669"/>
    <lineage>
        <taxon>Eukaryota</taxon>
        <taxon>Metazoa</taxon>
        <taxon>Chordata</taxon>
        <taxon>Craniata</taxon>
        <taxon>Vertebrata</taxon>
        <taxon>Euteleostomi</taxon>
        <taxon>Mammalia</taxon>
        <taxon>Eutheria</taxon>
        <taxon>Laurasiatheria</taxon>
        <taxon>Carnivora</taxon>
        <taxon>Caniformia</taxon>
        <taxon>Musteloidea</taxon>
        <taxon>Mustelidae</taxon>
        <taxon>Mustelinae</taxon>
        <taxon>Mustela</taxon>
    </lineage>
</organism>
<proteinExistence type="predicted"/>
<feature type="compositionally biased region" description="Basic and acidic residues" evidence="1">
    <location>
        <begin position="341"/>
        <end position="350"/>
    </location>
</feature>
<dbReference type="Ensembl" id="ENSMPUT00000002663.1">
    <property type="protein sequence ID" value="ENSMPUP00000002609.1"/>
    <property type="gene ID" value="ENSMPUG00000002637.1"/>
</dbReference>
<dbReference type="EMBL" id="AEYP01037582">
    <property type="status" value="NOT_ANNOTATED_CDS"/>
    <property type="molecule type" value="Genomic_DNA"/>
</dbReference>
<feature type="region of interest" description="Disordered" evidence="1">
    <location>
        <begin position="370"/>
        <end position="402"/>
    </location>
</feature>
<dbReference type="EMBL" id="AEYP01037583">
    <property type="status" value="NOT_ANNOTATED_CDS"/>
    <property type="molecule type" value="Genomic_DNA"/>
</dbReference>
<accession>M3XU59</accession>
<reference evidence="2" key="1">
    <citation type="submission" date="2024-06" db="UniProtKB">
        <authorList>
            <consortium name="Ensembl"/>
        </authorList>
    </citation>
    <scope>IDENTIFICATION</scope>
</reference>
<dbReference type="InParanoid" id="M3XU59"/>
<feature type="compositionally biased region" description="Polar residues" evidence="1">
    <location>
        <begin position="271"/>
        <end position="282"/>
    </location>
</feature>
<sequence length="473" mass="50474">MAPVSGGAAAGAAARCPEWEVVGAGLESRRELGCQRAAPEGHGGDCWKRSLSLLVPWAPVQNRALMTGVALWCARGQGHWEAASLPLPLCPGLDHFCRGRGLESTWQPVFRERAWPHPSGAPGFLPQRPRHPVGPSAAVSFLLGSGERTCSLWQLGGPKGTCLPRSLPEKSSPASMGSVTFLPRGRSVRSRRCQPCRPALPPPRPPVRTCLFPGLERNGLNVASPLKQAAVQGSPEAWAEGSAEEGVGKVRPQPARHHPAHGGAVWDLPAEQTQRTESTGAQASGVLSGEWPGSGPAAQFPHSDSQNEAAHQRSKTPKLKLECPTLVPSPSVGEFSSLPHTQKETAREERPFPVTAIRGSRPRLHPECLSAHPARPPPAPRLGPRGQHHRTASGTPAPLTLKSPARGEVCRWRGAEPAQDPWAGGHRVHRDPWWMRTPVLGPSSRVLEACWPAPGPLAVGSTIQLVFSELLLG</sequence>